<proteinExistence type="predicted"/>
<dbReference type="InParanoid" id="A0A7R8UK27"/>
<protein>
    <recommendedName>
        <fullName evidence="1">Reverse transcriptase domain-containing protein</fullName>
    </recommendedName>
</protein>
<dbReference type="InterPro" id="IPR000477">
    <property type="entry name" value="RT_dom"/>
</dbReference>
<dbReference type="Proteomes" id="UP000594454">
    <property type="component" value="Chromosome 2"/>
</dbReference>
<dbReference type="SUPFAM" id="SSF56219">
    <property type="entry name" value="DNase I-like"/>
    <property type="match status" value="1"/>
</dbReference>
<dbReference type="CDD" id="cd01650">
    <property type="entry name" value="RT_nLTR_like"/>
    <property type="match status" value="1"/>
</dbReference>
<dbReference type="PROSITE" id="PS50878">
    <property type="entry name" value="RT_POL"/>
    <property type="match status" value="1"/>
</dbReference>
<dbReference type="Pfam" id="PF14529">
    <property type="entry name" value="Exo_endo_phos_2"/>
    <property type="match status" value="1"/>
</dbReference>
<name>A0A7R8UK27_HERIL</name>
<evidence type="ECO:0000313" key="3">
    <source>
        <dbReference type="Proteomes" id="UP000594454"/>
    </source>
</evidence>
<sequence length="929" mass="104856">MKFLQLNLNHCQAAQELLSQSVLEHEIDVAIICEYYKDFLSGIFVSDRSGKAAIWTCGNRAIENTSNRIEDRFTRAKGGGINVFSCYASLSLTLDEFVLMLEKLASEASRHNPIIIAGDFNAWAEDWGSRETNARGRILLEEFSRLNVVLANTGGVNTFRRRDMESVIDLTVVSDSLSKDLQWQVSEEYTHSDHQAIIFRMERTMGEKRIKNTAVSGSDAGNAREKVAQVLEKIQKACDASMPRRTLLKKRMPNFWWNAEIEELSKVCLKARRYSQRSRNRSESEKLHNQYKKARKKLQAAISRSKTEHFKRLYKEADFDPWGGAYKAVMATIKGKRSPPITNSDLLREIVSTLFPYVSSESKLSTVQVDPSKISEATTNEVLEAAKKVAENKAPGLDGIPNKALKVAIETVPRPIRLLNGIGKLFERVIFNRLVPITEREGGLSDRQFGFRKARSPVNAISTVTEIAEKAMEANKSCAVVTLDVNNAFNTAKCSKRIAALAKLGAPKYLVHIVMEFLRERILCYDSDDGPKTYTTTCGVPQGSVLGLLLWVIMYDGILKLQLPKGVTIIGFADDIGVIIVAQDIDEIEVLTNEIIFEIRSWLEEAGLTLAEHKTEAVLITKRRKQTSIKIRIREHIIQSQPSLKYLGVMVDQRVKFKSDLKNLATKASEVPTLLTRMLPNIGGPRQSRRLLISSVVSSILLYAVPVWASSLKVEADRRKIAAPYRLSSLPTSCAYRTTSDEAACVIAGMIPIDILANEGRRLYDPSYAIGESDTNRRQLARSDSILEWQKRWDDSPKGRWTHRIIPDVCKWIKRRHGDVSYRLTQFLSGHGGYRAYLYRFGRDDSPYCPTCVMVLEDAEHVVFNCPWFATHRTEVEINAEARSTPEELRRKVTNNDRSRSSELILPRDVIPKWESRGVSKGERGGFSE</sequence>
<gene>
    <name evidence="2" type="ORF">HERILL_LOCUS5056</name>
</gene>
<dbReference type="GO" id="GO:0003824">
    <property type="term" value="F:catalytic activity"/>
    <property type="evidence" value="ECO:0007669"/>
    <property type="project" value="InterPro"/>
</dbReference>
<dbReference type="Pfam" id="PF00078">
    <property type="entry name" value="RVT_1"/>
    <property type="match status" value="1"/>
</dbReference>
<dbReference type="InterPro" id="IPR005135">
    <property type="entry name" value="Endo/exonuclease/phosphatase"/>
</dbReference>
<dbReference type="EMBL" id="LR899010">
    <property type="protein sequence ID" value="CAD7081984.1"/>
    <property type="molecule type" value="Genomic_DNA"/>
</dbReference>
<accession>A0A7R8UK27</accession>
<evidence type="ECO:0000313" key="2">
    <source>
        <dbReference type="EMBL" id="CAD7081984.1"/>
    </source>
</evidence>
<dbReference type="AlphaFoldDB" id="A0A7R8UK27"/>
<dbReference type="InterPro" id="IPR043502">
    <property type="entry name" value="DNA/RNA_pol_sf"/>
</dbReference>
<dbReference type="GO" id="GO:0071897">
    <property type="term" value="P:DNA biosynthetic process"/>
    <property type="evidence" value="ECO:0007669"/>
    <property type="project" value="UniProtKB-ARBA"/>
</dbReference>
<evidence type="ECO:0000259" key="1">
    <source>
        <dbReference type="PROSITE" id="PS50878"/>
    </source>
</evidence>
<dbReference type="Gene3D" id="3.60.10.10">
    <property type="entry name" value="Endonuclease/exonuclease/phosphatase"/>
    <property type="match status" value="1"/>
</dbReference>
<dbReference type="PANTHER" id="PTHR19446">
    <property type="entry name" value="REVERSE TRANSCRIPTASES"/>
    <property type="match status" value="1"/>
</dbReference>
<organism evidence="2 3">
    <name type="scientific">Hermetia illucens</name>
    <name type="common">Black soldier fly</name>
    <dbReference type="NCBI Taxonomy" id="343691"/>
    <lineage>
        <taxon>Eukaryota</taxon>
        <taxon>Metazoa</taxon>
        <taxon>Ecdysozoa</taxon>
        <taxon>Arthropoda</taxon>
        <taxon>Hexapoda</taxon>
        <taxon>Insecta</taxon>
        <taxon>Pterygota</taxon>
        <taxon>Neoptera</taxon>
        <taxon>Endopterygota</taxon>
        <taxon>Diptera</taxon>
        <taxon>Brachycera</taxon>
        <taxon>Stratiomyomorpha</taxon>
        <taxon>Stratiomyidae</taxon>
        <taxon>Hermetiinae</taxon>
        <taxon>Hermetia</taxon>
    </lineage>
</organism>
<dbReference type="InterPro" id="IPR036691">
    <property type="entry name" value="Endo/exonu/phosph_ase_sf"/>
</dbReference>
<feature type="domain" description="Reverse transcriptase" evidence="1">
    <location>
        <begin position="381"/>
        <end position="651"/>
    </location>
</feature>
<dbReference type="OrthoDB" id="6780114at2759"/>
<reference evidence="2 3" key="1">
    <citation type="submission" date="2020-11" db="EMBL/GenBank/DDBJ databases">
        <authorList>
            <person name="Wallbank WR R."/>
            <person name="Pardo Diaz C."/>
            <person name="Kozak K."/>
            <person name="Martin S."/>
            <person name="Jiggins C."/>
            <person name="Moest M."/>
            <person name="Warren A I."/>
            <person name="Generalovic N T."/>
            <person name="Byers J.R.P. K."/>
            <person name="Montejo-Kovacevich G."/>
            <person name="Yen C E."/>
        </authorList>
    </citation>
    <scope>NUCLEOTIDE SEQUENCE [LARGE SCALE GENOMIC DNA]</scope>
</reference>
<dbReference type="CDD" id="cd09077">
    <property type="entry name" value="R1-I-EN"/>
    <property type="match status" value="1"/>
</dbReference>
<keyword evidence="3" id="KW-1185">Reference proteome</keyword>
<dbReference type="SUPFAM" id="SSF56672">
    <property type="entry name" value="DNA/RNA polymerases"/>
    <property type="match status" value="1"/>
</dbReference>